<keyword evidence="3" id="KW-1185">Reference proteome</keyword>
<proteinExistence type="predicted"/>
<sequence>MSSRKQRRKGKEKRGVPSDWSPWEWNETLNRWACYRLDSNGEYEYEYKYENSINESTEQASSYPSSTVPAPQSSVDDLNEQYGELDIGAGNERGRKKSRENQPRDPTVSPTRPPKPGPKPPPFPSTQHSSSSYESSDVYYGSAYGVSETSPISPVYSDIPAEQYGSSYGGGYDKRSYEPSSSQEYHPEEILVTIKKKSLRAMISSSKESLISSEMVDILKLEKKRIKSPWWYRDEYEIKDRVKVTIETGGAKLKDATLFVLTRKCPLENPVVLGTDILGVAGLAASDYRSSKSIGSGYSESSRPYTSSSYSTEGGRPISHGASASDCATDDEYGVHEPASSASHDQQNPALPSTGPGFGEGGMYNLPADGNYSLHSNNNATNSAYTPRPSSPCDETQQTYSATNDTLYAVAH</sequence>
<name>A0A2J6PNH1_9HELO</name>
<evidence type="ECO:0000313" key="3">
    <source>
        <dbReference type="Proteomes" id="UP000235672"/>
    </source>
</evidence>
<evidence type="ECO:0000313" key="2">
    <source>
        <dbReference type="EMBL" id="PMD15582.1"/>
    </source>
</evidence>
<dbReference type="OrthoDB" id="3556412at2759"/>
<feature type="compositionally biased region" description="Low complexity" evidence="1">
    <location>
        <begin position="291"/>
        <end position="311"/>
    </location>
</feature>
<gene>
    <name evidence="2" type="ORF">NA56DRAFT_650048</name>
</gene>
<accession>A0A2J6PNH1</accession>
<organism evidence="2 3">
    <name type="scientific">Hyaloscypha hepaticicola</name>
    <dbReference type="NCBI Taxonomy" id="2082293"/>
    <lineage>
        <taxon>Eukaryota</taxon>
        <taxon>Fungi</taxon>
        <taxon>Dikarya</taxon>
        <taxon>Ascomycota</taxon>
        <taxon>Pezizomycotina</taxon>
        <taxon>Leotiomycetes</taxon>
        <taxon>Helotiales</taxon>
        <taxon>Hyaloscyphaceae</taxon>
        <taxon>Hyaloscypha</taxon>
    </lineage>
</organism>
<dbReference type="Proteomes" id="UP000235672">
    <property type="component" value="Unassembled WGS sequence"/>
</dbReference>
<dbReference type="EMBL" id="KZ613512">
    <property type="protein sequence ID" value="PMD15582.1"/>
    <property type="molecule type" value="Genomic_DNA"/>
</dbReference>
<dbReference type="AlphaFoldDB" id="A0A2J6PNH1"/>
<feature type="compositionally biased region" description="Basic residues" evidence="1">
    <location>
        <begin position="1"/>
        <end position="12"/>
    </location>
</feature>
<feature type="region of interest" description="Disordered" evidence="1">
    <location>
        <begin position="290"/>
        <end position="399"/>
    </location>
</feature>
<feature type="compositionally biased region" description="Polar residues" evidence="1">
    <location>
        <begin position="55"/>
        <end position="76"/>
    </location>
</feature>
<feature type="region of interest" description="Disordered" evidence="1">
    <location>
        <begin position="55"/>
        <end position="135"/>
    </location>
</feature>
<evidence type="ECO:0000256" key="1">
    <source>
        <dbReference type="SAM" id="MobiDB-lite"/>
    </source>
</evidence>
<feature type="compositionally biased region" description="Pro residues" evidence="1">
    <location>
        <begin position="111"/>
        <end position="124"/>
    </location>
</feature>
<feature type="compositionally biased region" description="Low complexity" evidence="1">
    <location>
        <begin position="125"/>
        <end position="135"/>
    </location>
</feature>
<reference evidence="2 3" key="1">
    <citation type="submission" date="2016-05" db="EMBL/GenBank/DDBJ databases">
        <title>A degradative enzymes factory behind the ericoid mycorrhizal symbiosis.</title>
        <authorList>
            <consortium name="DOE Joint Genome Institute"/>
            <person name="Martino E."/>
            <person name="Morin E."/>
            <person name="Grelet G."/>
            <person name="Kuo A."/>
            <person name="Kohler A."/>
            <person name="Daghino S."/>
            <person name="Barry K."/>
            <person name="Choi C."/>
            <person name="Cichocki N."/>
            <person name="Clum A."/>
            <person name="Copeland A."/>
            <person name="Hainaut M."/>
            <person name="Haridas S."/>
            <person name="Labutti K."/>
            <person name="Lindquist E."/>
            <person name="Lipzen A."/>
            <person name="Khouja H.-R."/>
            <person name="Murat C."/>
            <person name="Ohm R."/>
            <person name="Olson A."/>
            <person name="Spatafora J."/>
            <person name="Veneault-Fourrey C."/>
            <person name="Henrissat B."/>
            <person name="Grigoriev I."/>
            <person name="Martin F."/>
            <person name="Perotto S."/>
        </authorList>
    </citation>
    <scope>NUCLEOTIDE SEQUENCE [LARGE SCALE GENOMIC DNA]</scope>
    <source>
        <strain evidence="2 3">UAMH 7357</strain>
    </source>
</reference>
<feature type="compositionally biased region" description="Polar residues" evidence="1">
    <location>
        <begin position="373"/>
        <end position="385"/>
    </location>
</feature>
<protein>
    <submittedName>
        <fullName evidence="2">Uncharacterized protein</fullName>
    </submittedName>
</protein>
<feature type="compositionally biased region" description="Polar residues" evidence="1">
    <location>
        <begin position="340"/>
        <end position="351"/>
    </location>
</feature>
<feature type="region of interest" description="Disordered" evidence="1">
    <location>
        <begin position="1"/>
        <end position="23"/>
    </location>
</feature>